<dbReference type="InterPro" id="IPR000415">
    <property type="entry name" value="Nitroreductase-like"/>
</dbReference>
<dbReference type="EMBL" id="JBHSFV010000013">
    <property type="protein sequence ID" value="MFC4635909.1"/>
    <property type="molecule type" value="Genomic_DNA"/>
</dbReference>
<accession>A0ABV9I0S5</accession>
<proteinExistence type="predicted"/>
<dbReference type="Gene3D" id="3.40.109.10">
    <property type="entry name" value="NADH Oxidase"/>
    <property type="match status" value="1"/>
</dbReference>
<evidence type="ECO:0000259" key="1">
    <source>
        <dbReference type="Pfam" id="PF00881"/>
    </source>
</evidence>
<dbReference type="RefSeq" id="WP_379981593.1">
    <property type="nucleotide sequence ID" value="NZ_JBHSFV010000013.1"/>
</dbReference>
<protein>
    <submittedName>
        <fullName evidence="2">Nitroreductase family protein</fullName>
    </submittedName>
</protein>
<dbReference type="SUPFAM" id="SSF55469">
    <property type="entry name" value="FMN-dependent nitroreductase-like"/>
    <property type="match status" value="1"/>
</dbReference>
<organism evidence="2 3">
    <name type="scientific">Dokdonia ponticola</name>
    <dbReference type="NCBI Taxonomy" id="2041041"/>
    <lineage>
        <taxon>Bacteria</taxon>
        <taxon>Pseudomonadati</taxon>
        <taxon>Bacteroidota</taxon>
        <taxon>Flavobacteriia</taxon>
        <taxon>Flavobacteriales</taxon>
        <taxon>Flavobacteriaceae</taxon>
        <taxon>Dokdonia</taxon>
    </lineage>
</organism>
<feature type="domain" description="Nitroreductase" evidence="1">
    <location>
        <begin position="41"/>
        <end position="203"/>
    </location>
</feature>
<dbReference type="InterPro" id="IPR052530">
    <property type="entry name" value="NAD(P)H_nitroreductase"/>
</dbReference>
<dbReference type="InterPro" id="IPR029479">
    <property type="entry name" value="Nitroreductase"/>
</dbReference>
<evidence type="ECO:0000313" key="3">
    <source>
        <dbReference type="Proteomes" id="UP001596043"/>
    </source>
</evidence>
<dbReference type="Pfam" id="PF00881">
    <property type="entry name" value="Nitroreductase"/>
    <property type="match status" value="1"/>
</dbReference>
<evidence type="ECO:0000313" key="2">
    <source>
        <dbReference type="EMBL" id="MFC4635909.1"/>
    </source>
</evidence>
<sequence length="244" mass="28151">MERKNSTKIEIIDQTIISRKTQKVLAEEPWDIDPTKKELLKQNIQELLDLAQYAPYHYKIDEKYYAKAKSELDSCVPWRFYVLDTEACRYLYFYIKNPAIKKDKIRDMLAAADALLMVTWLPHPPRENSQDVTTERMFEPLPFDGNGMNMEHIAATSCAIQNILIGATARNIPTYWSSGGKLRDKVARDYLGIPMNEILLGAIFLFPEDVEKRKATIIPGAKRNEGKEQSTWSTWLHLNEPANI</sequence>
<dbReference type="PANTHER" id="PTHR43821">
    <property type="entry name" value="NAD(P)H NITROREDUCTASE YDJA-RELATED"/>
    <property type="match status" value="1"/>
</dbReference>
<dbReference type="Proteomes" id="UP001596043">
    <property type="component" value="Unassembled WGS sequence"/>
</dbReference>
<dbReference type="PANTHER" id="PTHR43821:SF1">
    <property type="entry name" value="NAD(P)H NITROREDUCTASE YDJA-RELATED"/>
    <property type="match status" value="1"/>
</dbReference>
<reference evidence="3" key="1">
    <citation type="journal article" date="2019" name="Int. J. Syst. Evol. Microbiol.">
        <title>The Global Catalogue of Microorganisms (GCM) 10K type strain sequencing project: providing services to taxonomists for standard genome sequencing and annotation.</title>
        <authorList>
            <consortium name="The Broad Institute Genomics Platform"/>
            <consortium name="The Broad Institute Genome Sequencing Center for Infectious Disease"/>
            <person name="Wu L."/>
            <person name="Ma J."/>
        </authorList>
    </citation>
    <scope>NUCLEOTIDE SEQUENCE [LARGE SCALE GENOMIC DNA]</scope>
    <source>
        <strain evidence="3">YJ-61-S</strain>
    </source>
</reference>
<name>A0ABV9I0S5_9FLAO</name>
<comment type="caution">
    <text evidence="2">The sequence shown here is derived from an EMBL/GenBank/DDBJ whole genome shotgun (WGS) entry which is preliminary data.</text>
</comment>
<keyword evidence="3" id="KW-1185">Reference proteome</keyword>
<gene>
    <name evidence="2" type="ORF">ACFO3O_18505</name>
</gene>